<dbReference type="AlphaFoldDB" id="R8ASL9"/>
<gene>
    <name evidence="5" type="ORF">PLESHI_06287</name>
</gene>
<dbReference type="SUPFAM" id="SSF51161">
    <property type="entry name" value="Trimeric LpxA-like enzymes"/>
    <property type="match status" value="1"/>
</dbReference>
<reference evidence="5 6" key="1">
    <citation type="journal article" date="2013" name="Genome Announc.">
        <title>Genome Sequence of Plesiomonas shigelloides Strain 302-73 (Serotype O1).</title>
        <authorList>
            <person name="Pique N."/>
            <person name="Aquilini E."/>
            <person name="Alioto T."/>
            <person name="Minana-Galbis D."/>
            <person name="Tomas J.M."/>
        </authorList>
    </citation>
    <scope>NUCLEOTIDE SEQUENCE [LARGE SCALE GENOMIC DNA]</scope>
    <source>
        <strain evidence="5 6">302-73</strain>
    </source>
</reference>
<evidence type="ECO:0000313" key="6">
    <source>
        <dbReference type="Proteomes" id="UP000014012"/>
    </source>
</evidence>
<evidence type="ECO:0000256" key="3">
    <source>
        <dbReference type="PIRSR" id="PIRSR620019-2"/>
    </source>
</evidence>
<dbReference type="PANTHER" id="PTHR43300:SF7">
    <property type="entry name" value="UDP-N-ACETYLBACILLOSAMINE N-ACETYLTRANSFERASE"/>
    <property type="match status" value="1"/>
</dbReference>
<evidence type="ECO:0000313" key="5">
    <source>
        <dbReference type="EMBL" id="EON89329.1"/>
    </source>
</evidence>
<evidence type="ECO:0000256" key="2">
    <source>
        <dbReference type="PIRSR" id="PIRSR620019-1"/>
    </source>
</evidence>
<dbReference type="Proteomes" id="UP000014012">
    <property type="component" value="Unassembled WGS sequence"/>
</dbReference>
<dbReference type="Gene3D" id="3.40.50.20">
    <property type="match status" value="1"/>
</dbReference>
<dbReference type="InterPro" id="IPR041561">
    <property type="entry name" value="PglD_N"/>
</dbReference>
<proteinExistence type="inferred from homology"/>
<evidence type="ECO:0000256" key="1">
    <source>
        <dbReference type="ARBA" id="ARBA00007274"/>
    </source>
</evidence>
<feature type="site" description="Increases basicity of active site His" evidence="2">
    <location>
        <position position="136"/>
    </location>
</feature>
<dbReference type="NCBIfam" id="TIGR03570">
    <property type="entry name" value="NeuD_NnaD"/>
    <property type="match status" value="1"/>
</dbReference>
<keyword evidence="5" id="KW-0808">Transferase</keyword>
<protein>
    <submittedName>
        <fullName evidence="5">Transferase</fullName>
    </submittedName>
</protein>
<comment type="similarity">
    <text evidence="1">Belongs to the transferase hexapeptide repeat family.</text>
</comment>
<dbReference type="InterPro" id="IPR020019">
    <property type="entry name" value="AcTrfase_PglD-like"/>
</dbReference>
<organism evidence="5 6">
    <name type="scientific">Plesiomonas shigelloides 302-73</name>
    <dbReference type="NCBI Taxonomy" id="1315976"/>
    <lineage>
        <taxon>Bacteria</taxon>
        <taxon>Pseudomonadati</taxon>
        <taxon>Pseudomonadota</taxon>
        <taxon>Gammaproteobacteria</taxon>
        <taxon>Enterobacterales</taxon>
        <taxon>Enterobacteriaceae</taxon>
        <taxon>Plesiomonas</taxon>
    </lineage>
</organism>
<name>R8ASL9_PLESH</name>
<dbReference type="HOGENOM" id="CLU_081811_1_1_6"/>
<dbReference type="PANTHER" id="PTHR43300">
    <property type="entry name" value="ACETYLTRANSFERASE"/>
    <property type="match status" value="1"/>
</dbReference>
<dbReference type="CDD" id="cd03360">
    <property type="entry name" value="LbH_AT_putative"/>
    <property type="match status" value="1"/>
</dbReference>
<dbReference type="OrthoDB" id="9794407at2"/>
<dbReference type="RefSeq" id="WP_010862882.1">
    <property type="nucleotide sequence ID" value="NZ_KB944507.1"/>
</dbReference>
<dbReference type="InterPro" id="IPR001451">
    <property type="entry name" value="Hexapep"/>
</dbReference>
<dbReference type="Pfam" id="PF17836">
    <property type="entry name" value="PglD_N"/>
    <property type="match status" value="1"/>
</dbReference>
<dbReference type="InterPro" id="IPR011004">
    <property type="entry name" value="Trimer_LpxA-like_sf"/>
</dbReference>
<feature type="active site" description="Proton acceptor" evidence="2">
    <location>
        <position position="135"/>
    </location>
</feature>
<feature type="binding site" evidence="3">
    <location>
        <begin position="34"/>
        <end position="35"/>
    </location>
    <ligand>
        <name>substrate</name>
    </ligand>
</feature>
<dbReference type="InterPro" id="IPR050179">
    <property type="entry name" value="Trans_hexapeptide_repeat"/>
</dbReference>
<comment type="caution">
    <text evidence="5">The sequence shown here is derived from an EMBL/GenBank/DDBJ whole genome shotgun (WGS) entry which is preliminary data.</text>
</comment>
<dbReference type="Pfam" id="PF00132">
    <property type="entry name" value="Hexapep"/>
    <property type="match status" value="1"/>
</dbReference>
<dbReference type="GO" id="GO:0016740">
    <property type="term" value="F:transferase activity"/>
    <property type="evidence" value="ECO:0007669"/>
    <property type="project" value="UniProtKB-KW"/>
</dbReference>
<dbReference type="EMBL" id="AQQO01000038">
    <property type="protein sequence ID" value="EON89329.1"/>
    <property type="molecule type" value="Genomic_DNA"/>
</dbReference>
<sequence length="213" mass="23133">MNKKIIGVYGASGFGREVMPLVKQQIDCDVIFIDDTLDKKEVNGVPVIRYSDFVDLRNREKYVVIAIADSKIREMLSVKLLDDDIKQFSVIASNSINLCDNNIGDGVILCPFTTVTSNVKIGKAFHANIYSYIAHDCIIGDYVTFAPNVMCNGNVHIHDHVYIGTGAMIKQGTPDKPLIIGEGAVIGMGSVVTKSVKPGDVVFGVPAKSIKRG</sequence>
<dbReference type="Gene3D" id="2.160.10.10">
    <property type="entry name" value="Hexapeptide repeat proteins"/>
    <property type="match status" value="1"/>
</dbReference>
<keyword evidence="6" id="KW-1185">Reference proteome</keyword>
<evidence type="ECO:0000259" key="4">
    <source>
        <dbReference type="Pfam" id="PF17836"/>
    </source>
</evidence>
<accession>R8ASL9</accession>
<feature type="domain" description="PglD N-terminal" evidence="4">
    <location>
        <begin position="6"/>
        <end position="77"/>
    </location>
</feature>